<sequence length="108" mass="11955">AIISAWPVGPTLQSINDPSALAYPWLPSELFAFTQSAQQQAFTDRLKRLLVTTALPWFMSMAGFHEPRRSLRRELGLAAGLELLESPGVPPHGARPLVIIISHWGLDR</sequence>
<keyword evidence="2" id="KW-1185">Reference proteome</keyword>
<gene>
    <name evidence="1" type="ORF">PGLA1383_LOCUS42302</name>
</gene>
<name>A0A813GEI7_POLGL</name>
<accession>A0A813GEI7</accession>
<organism evidence="1 2">
    <name type="scientific">Polarella glacialis</name>
    <name type="common">Dinoflagellate</name>
    <dbReference type="NCBI Taxonomy" id="89957"/>
    <lineage>
        <taxon>Eukaryota</taxon>
        <taxon>Sar</taxon>
        <taxon>Alveolata</taxon>
        <taxon>Dinophyceae</taxon>
        <taxon>Suessiales</taxon>
        <taxon>Suessiaceae</taxon>
        <taxon>Polarella</taxon>
    </lineage>
</organism>
<reference evidence="1" key="1">
    <citation type="submission" date="2021-02" db="EMBL/GenBank/DDBJ databases">
        <authorList>
            <person name="Dougan E. K."/>
            <person name="Rhodes N."/>
            <person name="Thang M."/>
            <person name="Chan C."/>
        </authorList>
    </citation>
    <scope>NUCLEOTIDE SEQUENCE</scope>
</reference>
<comment type="caution">
    <text evidence="1">The sequence shown here is derived from an EMBL/GenBank/DDBJ whole genome shotgun (WGS) entry which is preliminary data.</text>
</comment>
<evidence type="ECO:0000313" key="2">
    <source>
        <dbReference type="Proteomes" id="UP000654075"/>
    </source>
</evidence>
<feature type="non-terminal residue" evidence="1">
    <location>
        <position position="108"/>
    </location>
</feature>
<proteinExistence type="predicted"/>
<evidence type="ECO:0000313" key="1">
    <source>
        <dbReference type="EMBL" id="CAE8625296.1"/>
    </source>
</evidence>
<dbReference type="EMBL" id="CAJNNV010028632">
    <property type="protein sequence ID" value="CAE8625296.1"/>
    <property type="molecule type" value="Genomic_DNA"/>
</dbReference>
<protein>
    <submittedName>
        <fullName evidence="1">Uncharacterized protein</fullName>
    </submittedName>
</protein>
<dbReference type="Proteomes" id="UP000654075">
    <property type="component" value="Unassembled WGS sequence"/>
</dbReference>
<dbReference type="AlphaFoldDB" id="A0A813GEI7"/>